<name>A0ABT0YVJ0_9BURK</name>
<dbReference type="Proteomes" id="UP001165541">
    <property type="component" value="Unassembled WGS sequence"/>
</dbReference>
<keyword evidence="2" id="KW-1133">Transmembrane helix</keyword>
<keyword evidence="2" id="KW-0472">Membrane</keyword>
<evidence type="ECO:0000256" key="1">
    <source>
        <dbReference type="SAM" id="MobiDB-lite"/>
    </source>
</evidence>
<sequence length="97" mass="10358">MLEEVISMAEKDPYKDPKYRKAQDKAYETGNPDDHREAMKRLYDAGGPKLYADPVADGGGSGAGGIDLLMTMCLVGVASAIAGAVVSVARGRLRSRR</sequence>
<reference evidence="3" key="1">
    <citation type="submission" date="2022-05" db="EMBL/GenBank/DDBJ databases">
        <title>Schlegelella sp. nov., isolated from mangrove soil.</title>
        <authorList>
            <person name="Liu Y."/>
            <person name="Ge X."/>
            <person name="Liu W."/>
        </authorList>
    </citation>
    <scope>NUCLEOTIDE SEQUENCE</scope>
    <source>
        <strain evidence="3">S2-27</strain>
    </source>
</reference>
<organism evidence="3 4">
    <name type="scientific">Caldimonas mangrovi</name>
    <dbReference type="NCBI Taxonomy" id="2944811"/>
    <lineage>
        <taxon>Bacteria</taxon>
        <taxon>Pseudomonadati</taxon>
        <taxon>Pseudomonadota</taxon>
        <taxon>Betaproteobacteria</taxon>
        <taxon>Burkholderiales</taxon>
        <taxon>Sphaerotilaceae</taxon>
        <taxon>Caldimonas</taxon>
    </lineage>
</organism>
<evidence type="ECO:0000313" key="3">
    <source>
        <dbReference type="EMBL" id="MCM5682424.1"/>
    </source>
</evidence>
<proteinExistence type="predicted"/>
<protein>
    <submittedName>
        <fullName evidence="3">Uncharacterized protein</fullName>
    </submittedName>
</protein>
<evidence type="ECO:0000313" key="4">
    <source>
        <dbReference type="Proteomes" id="UP001165541"/>
    </source>
</evidence>
<accession>A0ABT0YVJ0</accession>
<feature type="region of interest" description="Disordered" evidence="1">
    <location>
        <begin position="1"/>
        <end position="34"/>
    </location>
</feature>
<feature type="compositionally biased region" description="Basic and acidic residues" evidence="1">
    <location>
        <begin position="9"/>
        <end position="34"/>
    </location>
</feature>
<keyword evidence="2" id="KW-0812">Transmembrane</keyword>
<gene>
    <name evidence="3" type="ORF">M8A51_23090</name>
</gene>
<evidence type="ECO:0000256" key="2">
    <source>
        <dbReference type="SAM" id="Phobius"/>
    </source>
</evidence>
<dbReference type="RefSeq" id="WP_251780901.1">
    <property type="nucleotide sequence ID" value="NZ_JAMKFE010000019.1"/>
</dbReference>
<feature type="transmembrane region" description="Helical" evidence="2">
    <location>
        <begin position="68"/>
        <end position="89"/>
    </location>
</feature>
<comment type="caution">
    <text evidence="3">The sequence shown here is derived from an EMBL/GenBank/DDBJ whole genome shotgun (WGS) entry which is preliminary data.</text>
</comment>
<keyword evidence="4" id="KW-1185">Reference proteome</keyword>
<dbReference type="EMBL" id="JAMKFE010000019">
    <property type="protein sequence ID" value="MCM5682424.1"/>
    <property type="molecule type" value="Genomic_DNA"/>
</dbReference>